<feature type="compositionally biased region" description="Low complexity" evidence="1">
    <location>
        <begin position="9"/>
        <end position="23"/>
    </location>
</feature>
<organism evidence="2 3">
    <name type="scientific">Plakobranchus ocellatus</name>
    <dbReference type="NCBI Taxonomy" id="259542"/>
    <lineage>
        <taxon>Eukaryota</taxon>
        <taxon>Metazoa</taxon>
        <taxon>Spiralia</taxon>
        <taxon>Lophotrochozoa</taxon>
        <taxon>Mollusca</taxon>
        <taxon>Gastropoda</taxon>
        <taxon>Heterobranchia</taxon>
        <taxon>Euthyneura</taxon>
        <taxon>Panpulmonata</taxon>
        <taxon>Sacoglossa</taxon>
        <taxon>Placobranchoidea</taxon>
        <taxon>Plakobranchidae</taxon>
        <taxon>Plakobranchus</taxon>
    </lineage>
</organism>
<dbReference type="Proteomes" id="UP000735302">
    <property type="component" value="Unassembled WGS sequence"/>
</dbReference>
<accession>A0AAV3ZQH8</accession>
<feature type="region of interest" description="Disordered" evidence="1">
    <location>
        <begin position="1"/>
        <end position="26"/>
    </location>
</feature>
<keyword evidence="3" id="KW-1185">Reference proteome</keyword>
<dbReference type="EMBL" id="BLXT01002699">
    <property type="protein sequence ID" value="GFN96727.1"/>
    <property type="molecule type" value="Genomic_DNA"/>
</dbReference>
<evidence type="ECO:0000313" key="2">
    <source>
        <dbReference type="EMBL" id="GFN96727.1"/>
    </source>
</evidence>
<name>A0AAV3ZQH8_9GAST</name>
<sequence length="96" mass="10720">MVDGELAWNDNNNNNSSTNSNHKYSNRTKRLMLRARPCIDSSVTCLHKSQRRSELACTQLQVPLGRPGLLSAQMLPFRNGYDATARGQRPAVQSCT</sequence>
<reference evidence="2 3" key="1">
    <citation type="journal article" date="2021" name="Elife">
        <title>Chloroplast acquisition without the gene transfer in kleptoplastic sea slugs, Plakobranchus ocellatus.</title>
        <authorList>
            <person name="Maeda T."/>
            <person name="Takahashi S."/>
            <person name="Yoshida T."/>
            <person name="Shimamura S."/>
            <person name="Takaki Y."/>
            <person name="Nagai Y."/>
            <person name="Toyoda A."/>
            <person name="Suzuki Y."/>
            <person name="Arimoto A."/>
            <person name="Ishii H."/>
            <person name="Satoh N."/>
            <person name="Nishiyama T."/>
            <person name="Hasebe M."/>
            <person name="Maruyama T."/>
            <person name="Minagawa J."/>
            <person name="Obokata J."/>
            <person name="Shigenobu S."/>
        </authorList>
    </citation>
    <scope>NUCLEOTIDE SEQUENCE [LARGE SCALE GENOMIC DNA]</scope>
</reference>
<dbReference type="AlphaFoldDB" id="A0AAV3ZQH8"/>
<comment type="caution">
    <text evidence="2">The sequence shown here is derived from an EMBL/GenBank/DDBJ whole genome shotgun (WGS) entry which is preliminary data.</text>
</comment>
<gene>
    <name evidence="2" type="ORF">PoB_002323300</name>
</gene>
<protein>
    <submittedName>
        <fullName evidence="2">Uncharacterized protein</fullName>
    </submittedName>
</protein>
<evidence type="ECO:0000256" key="1">
    <source>
        <dbReference type="SAM" id="MobiDB-lite"/>
    </source>
</evidence>
<evidence type="ECO:0000313" key="3">
    <source>
        <dbReference type="Proteomes" id="UP000735302"/>
    </source>
</evidence>
<proteinExistence type="predicted"/>